<sequence>MPKGVTCSVANCNYWEENNQCGAASIQIEIDAHANRNFMNEFANELLSPEHQDSANQSAETCCLTFSPKG</sequence>
<dbReference type="AlphaFoldDB" id="A0A9J6ZE15"/>
<dbReference type="Pfam" id="PF07561">
    <property type="entry name" value="DUF1540"/>
    <property type="match status" value="1"/>
</dbReference>
<proteinExistence type="predicted"/>
<evidence type="ECO:0000259" key="1">
    <source>
        <dbReference type="Pfam" id="PF07561"/>
    </source>
</evidence>
<name>A0A9J6ZE15_9BACL</name>
<protein>
    <submittedName>
        <fullName evidence="2">DUF1540 domain-containing protein</fullName>
    </submittedName>
</protein>
<organism evidence="2 3">
    <name type="scientific">Candidatus Pristimantibacillus lignocellulolyticus</name>
    <dbReference type="NCBI Taxonomy" id="2994561"/>
    <lineage>
        <taxon>Bacteria</taxon>
        <taxon>Bacillati</taxon>
        <taxon>Bacillota</taxon>
        <taxon>Bacilli</taxon>
        <taxon>Bacillales</taxon>
        <taxon>Paenibacillaceae</taxon>
        <taxon>Candidatus Pristimantibacillus</taxon>
    </lineage>
</organism>
<evidence type="ECO:0000313" key="3">
    <source>
        <dbReference type="Proteomes" id="UP001056756"/>
    </source>
</evidence>
<dbReference type="EMBL" id="CP097899">
    <property type="protein sequence ID" value="URN94300.1"/>
    <property type="molecule type" value="Genomic_DNA"/>
</dbReference>
<accession>A0A9J6ZE15</accession>
<dbReference type="Proteomes" id="UP001056756">
    <property type="component" value="Chromosome"/>
</dbReference>
<dbReference type="KEGG" id="plig:NAG76_21165"/>
<reference evidence="2" key="1">
    <citation type="submission" date="2022-05" db="EMBL/GenBank/DDBJ databases">
        <title>Novel bacterial taxa in a minimal lignocellulolytic consortium and its capacity to transform plastics disclosed by genome-resolved metagenomics.</title>
        <authorList>
            <person name="Rodriguez C.A.D."/>
            <person name="Diaz-Garcia L."/>
            <person name="Herrera K."/>
            <person name="Tarazona N.A."/>
            <person name="Sproer C."/>
            <person name="Overmann J."/>
            <person name="Jimenez D.J."/>
        </authorList>
    </citation>
    <scope>NUCLEOTIDE SEQUENCE</scope>
    <source>
        <strain evidence="2">MAG5</strain>
    </source>
</reference>
<gene>
    <name evidence="2" type="ORF">NAG76_21165</name>
</gene>
<feature type="domain" description="DUF1540" evidence="1">
    <location>
        <begin position="5"/>
        <end position="66"/>
    </location>
</feature>
<evidence type="ECO:0000313" key="2">
    <source>
        <dbReference type="EMBL" id="URN94300.1"/>
    </source>
</evidence>
<dbReference type="InterPro" id="IPR011437">
    <property type="entry name" value="DUF1540"/>
</dbReference>